<dbReference type="STRING" id="1317117.ATO7_15287"/>
<proteinExistence type="predicted"/>
<dbReference type="AlphaFoldDB" id="A0A1Y1SA49"/>
<comment type="caution">
    <text evidence="2">The sequence shown here is derived from an EMBL/GenBank/DDBJ whole genome shotgun (WGS) entry which is preliminary data.</text>
</comment>
<protein>
    <submittedName>
        <fullName evidence="2">Capsule transport protein KpsE</fullName>
    </submittedName>
</protein>
<evidence type="ECO:0000313" key="3">
    <source>
        <dbReference type="Proteomes" id="UP000192342"/>
    </source>
</evidence>
<name>A0A1Y1SA49_9GAMM</name>
<gene>
    <name evidence="2" type="ORF">ATO7_15287</name>
</gene>
<feature type="transmembrane region" description="Helical" evidence="1">
    <location>
        <begin position="338"/>
        <end position="363"/>
    </location>
</feature>
<dbReference type="RefSeq" id="WP_083563311.1">
    <property type="nucleotide sequence ID" value="NZ_AQQV01000005.1"/>
</dbReference>
<dbReference type="OrthoDB" id="5497849at2"/>
<sequence>MIERFFSPAMRMKRYLALVLGPTALALLYLGLLASDGYVSRASFLIEQDSPSMSGGDMALSLLNLGGGPSRQDTLVVDAFLRSRTLLEQMQSSLDLRGHFSSDERDLFSRMDAEASQEDFLEFYRKHLHTLVDEESQIMTVEFTAHDPEYAHKVVSELVRQGEQFVNKINQSLAEEQLTFITAEVDKAATRLRQATVEMLALQRKNDVLNPQQETAAVAQILAGLEAELTRQQTELKALSGYLNPSAPDIVATKQRIDALQAQVAEERRRMVGEGRDEFSKLMLDYQNAEVNLRIAGELYKSALTSLETTRLDAVRKAKYVIPVDRANVPDSAELPRVGYWTVTVFVLLNLMYFVSGLIVATIQDHRE</sequence>
<dbReference type="PANTHER" id="PTHR32309">
    <property type="entry name" value="TYROSINE-PROTEIN KINASE"/>
    <property type="match status" value="1"/>
</dbReference>
<organism evidence="2 3">
    <name type="scientific">Oceanococcus atlanticus</name>
    <dbReference type="NCBI Taxonomy" id="1317117"/>
    <lineage>
        <taxon>Bacteria</taxon>
        <taxon>Pseudomonadati</taxon>
        <taxon>Pseudomonadota</taxon>
        <taxon>Gammaproteobacteria</taxon>
        <taxon>Chromatiales</taxon>
        <taxon>Oceanococcaceae</taxon>
        <taxon>Oceanococcus</taxon>
    </lineage>
</organism>
<keyword evidence="1" id="KW-0472">Membrane</keyword>
<reference evidence="2 3" key="1">
    <citation type="submission" date="2013-04" db="EMBL/GenBank/DDBJ databases">
        <title>Oceanococcus atlanticus 22II-S10r2 Genome Sequencing.</title>
        <authorList>
            <person name="Lai Q."/>
            <person name="Li G."/>
            <person name="Shao Z."/>
        </authorList>
    </citation>
    <scope>NUCLEOTIDE SEQUENCE [LARGE SCALE GENOMIC DNA]</scope>
    <source>
        <strain evidence="2 3">22II-S10r2</strain>
    </source>
</reference>
<accession>A0A1Y1SA49</accession>
<dbReference type="GO" id="GO:0005886">
    <property type="term" value="C:plasma membrane"/>
    <property type="evidence" value="ECO:0007669"/>
    <property type="project" value="TreeGrafter"/>
</dbReference>
<keyword evidence="1" id="KW-1133">Transmembrane helix</keyword>
<evidence type="ECO:0000256" key="1">
    <source>
        <dbReference type="SAM" id="Phobius"/>
    </source>
</evidence>
<dbReference type="GO" id="GO:0004713">
    <property type="term" value="F:protein tyrosine kinase activity"/>
    <property type="evidence" value="ECO:0007669"/>
    <property type="project" value="TreeGrafter"/>
</dbReference>
<keyword evidence="3" id="KW-1185">Reference proteome</keyword>
<evidence type="ECO:0000313" key="2">
    <source>
        <dbReference type="EMBL" id="ORE85159.1"/>
    </source>
</evidence>
<dbReference type="Proteomes" id="UP000192342">
    <property type="component" value="Unassembled WGS sequence"/>
</dbReference>
<keyword evidence="1" id="KW-0812">Transmembrane</keyword>
<dbReference type="EMBL" id="AQQV01000005">
    <property type="protein sequence ID" value="ORE85159.1"/>
    <property type="molecule type" value="Genomic_DNA"/>
</dbReference>
<dbReference type="InterPro" id="IPR050445">
    <property type="entry name" value="Bact_polysacc_biosynth/exp"/>
</dbReference>
<dbReference type="PANTHER" id="PTHR32309:SF13">
    <property type="entry name" value="FERRIC ENTEROBACTIN TRANSPORT PROTEIN FEPE"/>
    <property type="match status" value="1"/>
</dbReference>